<dbReference type="InterPro" id="IPR016438">
    <property type="entry name" value="SKI2-like"/>
</dbReference>
<comment type="caution">
    <text evidence="10">The sequence shown here is derived from an EMBL/GenBank/DDBJ whole genome shotgun (WGS) entry which is preliminary data.</text>
</comment>
<dbReference type="CDD" id="cd18795">
    <property type="entry name" value="SF2_C_Ski2"/>
    <property type="match status" value="1"/>
</dbReference>
<dbReference type="Gene3D" id="1.10.3380.30">
    <property type="match status" value="1"/>
</dbReference>
<reference evidence="11" key="1">
    <citation type="journal article" date="2015" name="PLoS Genet.">
        <title>Genome Sequence and Transcriptome Analyses of Chrysochromulina tobin: Metabolic Tools for Enhanced Algal Fitness in the Prominent Order Prymnesiales (Haptophyceae).</title>
        <authorList>
            <person name="Hovde B.T."/>
            <person name="Deodato C.R."/>
            <person name="Hunsperger H.M."/>
            <person name="Ryken S.A."/>
            <person name="Yost W."/>
            <person name="Jha R.K."/>
            <person name="Patterson J."/>
            <person name="Monnat R.J. Jr."/>
            <person name="Barlow S.B."/>
            <person name="Starkenburg S.R."/>
            <person name="Cattolico R.A."/>
        </authorList>
    </citation>
    <scope>NUCLEOTIDE SEQUENCE</scope>
    <source>
        <strain evidence="11">CCMP291</strain>
    </source>
</reference>
<evidence type="ECO:0000313" key="10">
    <source>
        <dbReference type="EMBL" id="KOO22421.1"/>
    </source>
</evidence>
<dbReference type="GO" id="GO:0005634">
    <property type="term" value="C:nucleus"/>
    <property type="evidence" value="ECO:0007669"/>
    <property type="project" value="UniProtKB-SubCell"/>
</dbReference>
<dbReference type="InterPro" id="IPR027417">
    <property type="entry name" value="P-loop_NTPase"/>
</dbReference>
<dbReference type="Pfam" id="PF08148">
    <property type="entry name" value="DSHCT"/>
    <property type="match status" value="1"/>
</dbReference>
<evidence type="ECO:0000256" key="5">
    <source>
        <dbReference type="ARBA" id="ARBA00022840"/>
    </source>
</evidence>
<feature type="compositionally biased region" description="Low complexity" evidence="7">
    <location>
        <begin position="825"/>
        <end position="842"/>
    </location>
</feature>
<accession>A0A0M0J754</accession>
<dbReference type="InterPro" id="IPR012961">
    <property type="entry name" value="Ski2/MTR4_C"/>
</dbReference>
<evidence type="ECO:0000256" key="3">
    <source>
        <dbReference type="ARBA" id="ARBA00022801"/>
    </source>
</evidence>
<dbReference type="AlphaFoldDB" id="A0A0M0J754"/>
<feature type="domain" description="Helicase C-terminal" evidence="9">
    <location>
        <begin position="303"/>
        <end position="501"/>
    </location>
</feature>
<dbReference type="Gene3D" id="3.40.50.300">
    <property type="entry name" value="P-loop containing nucleotide triphosphate hydrolases"/>
    <property type="match status" value="2"/>
</dbReference>
<dbReference type="InterPro" id="IPR025696">
    <property type="entry name" value="Beta-barrel_MTR4"/>
</dbReference>
<evidence type="ECO:0000259" key="8">
    <source>
        <dbReference type="PROSITE" id="PS51192"/>
    </source>
</evidence>
<gene>
    <name evidence="10" type="ORF">Ctob_000516</name>
</gene>
<dbReference type="InterPro" id="IPR011545">
    <property type="entry name" value="DEAD/DEAH_box_helicase_dom"/>
</dbReference>
<dbReference type="Gene3D" id="2.40.30.300">
    <property type="match status" value="1"/>
</dbReference>
<dbReference type="InterPro" id="IPR001650">
    <property type="entry name" value="Helicase_C-like"/>
</dbReference>
<dbReference type="GO" id="GO:0005524">
    <property type="term" value="F:ATP binding"/>
    <property type="evidence" value="ECO:0007669"/>
    <property type="project" value="UniProtKB-KW"/>
</dbReference>
<evidence type="ECO:0000256" key="6">
    <source>
        <dbReference type="ARBA" id="ARBA00023242"/>
    </source>
</evidence>
<evidence type="ECO:0000313" key="11">
    <source>
        <dbReference type="Proteomes" id="UP000037460"/>
    </source>
</evidence>
<dbReference type="SMART" id="SM01142">
    <property type="entry name" value="DSHCT"/>
    <property type="match status" value="1"/>
</dbReference>
<dbReference type="GO" id="GO:0000460">
    <property type="term" value="P:maturation of 5.8S rRNA"/>
    <property type="evidence" value="ECO:0007669"/>
    <property type="project" value="TreeGrafter"/>
</dbReference>
<dbReference type="SMART" id="SM00487">
    <property type="entry name" value="DEXDc"/>
    <property type="match status" value="1"/>
</dbReference>
<dbReference type="FunFam" id="3.40.50.300:FF:000083">
    <property type="entry name" value="ATP-dependent RNA helicase DOB1"/>
    <property type="match status" value="1"/>
</dbReference>
<feature type="compositionally biased region" description="Basic and acidic residues" evidence="7">
    <location>
        <begin position="847"/>
        <end position="862"/>
    </location>
</feature>
<dbReference type="Pfam" id="PF00270">
    <property type="entry name" value="DEAD"/>
    <property type="match status" value="1"/>
</dbReference>
<keyword evidence="11" id="KW-1185">Reference proteome</keyword>
<dbReference type="GO" id="GO:0003724">
    <property type="term" value="F:RNA helicase activity"/>
    <property type="evidence" value="ECO:0007669"/>
    <property type="project" value="InterPro"/>
</dbReference>
<proteinExistence type="predicted"/>
<dbReference type="InterPro" id="IPR050699">
    <property type="entry name" value="RNA-DNA_Helicase"/>
</dbReference>
<protein>
    <submittedName>
        <fullName evidence="10">ATP-dependent RNA helicase dob1</fullName>
    </submittedName>
</protein>
<dbReference type="GO" id="GO:0003723">
    <property type="term" value="F:RNA binding"/>
    <property type="evidence" value="ECO:0007669"/>
    <property type="project" value="InterPro"/>
</dbReference>
<evidence type="ECO:0000256" key="2">
    <source>
        <dbReference type="ARBA" id="ARBA00022741"/>
    </source>
</evidence>
<dbReference type="PROSITE" id="PS51192">
    <property type="entry name" value="HELICASE_ATP_BIND_1"/>
    <property type="match status" value="1"/>
</dbReference>
<keyword evidence="2" id="KW-0547">Nucleotide-binding</keyword>
<dbReference type="GO" id="GO:0016787">
    <property type="term" value="F:hydrolase activity"/>
    <property type="evidence" value="ECO:0007669"/>
    <property type="project" value="UniProtKB-KW"/>
</dbReference>
<name>A0A0M0J754_9EUKA</name>
<organism evidence="10 11">
    <name type="scientific">Chrysochromulina tobinii</name>
    <dbReference type="NCBI Taxonomy" id="1460289"/>
    <lineage>
        <taxon>Eukaryota</taxon>
        <taxon>Haptista</taxon>
        <taxon>Haptophyta</taxon>
        <taxon>Prymnesiophyceae</taxon>
        <taxon>Prymnesiales</taxon>
        <taxon>Chrysochromulinaceae</taxon>
        <taxon>Chrysochromulina</taxon>
    </lineage>
</organism>
<feature type="region of interest" description="Disordered" evidence="7">
    <location>
        <begin position="825"/>
        <end position="896"/>
    </location>
</feature>
<dbReference type="PANTHER" id="PTHR12131">
    <property type="entry name" value="ATP-DEPENDENT RNA AND DNA HELICASE"/>
    <property type="match status" value="1"/>
</dbReference>
<dbReference type="PIRSF" id="PIRSF005198">
    <property type="entry name" value="Antiviral_helicase_SKI2"/>
    <property type="match status" value="1"/>
</dbReference>
<feature type="region of interest" description="Disordered" evidence="7">
    <location>
        <begin position="1"/>
        <end position="23"/>
    </location>
</feature>
<keyword evidence="4 10" id="KW-0347">Helicase</keyword>
<evidence type="ECO:0000259" key="9">
    <source>
        <dbReference type="PROSITE" id="PS51194"/>
    </source>
</evidence>
<dbReference type="EMBL" id="JWZX01003278">
    <property type="protein sequence ID" value="KOO22421.1"/>
    <property type="molecule type" value="Genomic_DNA"/>
</dbReference>
<dbReference type="Pfam" id="PF00271">
    <property type="entry name" value="Helicase_C"/>
    <property type="match status" value="1"/>
</dbReference>
<dbReference type="PANTHER" id="PTHR12131:SF7">
    <property type="entry name" value="EXOSOME RNA HELICASE MTR4"/>
    <property type="match status" value="1"/>
</dbReference>
<keyword evidence="5" id="KW-0067">ATP-binding</keyword>
<dbReference type="OrthoDB" id="64767at2759"/>
<evidence type="ECO:0000256" key="7">
    <source>
        <dbReference type="SAM" id="MobiDB-lite"/>
    </source>
</evidence>
<dbReference type="GO" id="GO:0006401">
    <property type="term" value="P:RNA catabolic process"/>
    <property type="evidence" value="ECO:0007669"/>
    <property type="project" value="InterPro"/>
</dbReference>
<dbReference type="SUPFAM" id="SSF52540">
    <property type="entry name" value="P-loop containing nucleoside triphosphate hydrolases"/>
    <property type="match status" value="1"/>
</dbReference>
<keyword evidence="6" id="KW-0539">Nucleus</keyword>
<comment type="subcellular location">
    <subcellularLocation>
        <location evidence="1">Nucleus</location>
    </subcellularLocation>
</comment>
<feature type="domain" description="Helicase ATP-binding" evidence="8">
    <location>
        <begin position="77"/>
        <end position="235"/>
    </location>
</feature>
<dbReference type="InterPro" id="IPR014001">
    <property type="entry name" value="Helicase_ATP-bd"/>
</dbReference>
<keyword evidence="3" id="KW-0378">Hydrolase</keyword>
<sequence>MMADADESPRVLTMVGSQKRPREEPVLQEKCQRTQDHCTHEVVLPPGAPPGTGLPLPTELNAVQFPFQLDEFQKIAVGAVERGDSVMVAAHTSAGKTVVAQYAIAMSLARGQRVVYTSPIKALSNQKYRELTSQFGNEQVGLMTGDCNVNVDASCLVMTTEILRNMLYRGSEIIREIKWVIFDEVHYMRDKERGVIWEECIVLLPSAVRFVFLSATVPNGREFAAWVAATHGLPCHLVTTPHRPTPLQHWVYPVGGDGLHLLVDESGRFRDAAFDAVCATFETTDLEEQRAHAARLGSRHSPELLRLLRMLVARDLTPAIVFAFSRKECEGAARSAQRIDPLPDEQRDAVRAVFEAAISTLSSDDQAIRQVGMLLPLLERGVAVHHSGMLPVLREVVEILFQENLVRLLFATETFAMGVNMPARTVVFTSIRKWDGETFRPPHAAEYIQMSGRAGRRGLDARGMVVLMLPEQMEREALRAMMGGAPLELTSSFRLRYNTLLRLYGMESLQPDVLVRRSFWAFQRAHAVPELHSRRHALLAEAAALTQPDDAQLEQLALLRETRRALEERVMEVALQPKHALRFLQPGRLVRVVERLDERLDARAATQGHGGEGGADGGGLGGAACEREGGVGAVVGAIPCELDRGWGVVVGFRHLNNRLITDELVAASSRQDFVVDVLLPCAPGAAALAASGDVPKPAKLSDSSAEAHVLPVRFDMVRRLSAARLWLPVDLRSSHAREVCLEAMRQLLCLPSRLGSHSRSKHACLHPTLHLGAECSELVREIEAAGARERALRRALGGGEEDEEEEVEGDLQLDASGALIDDEGGAAAAADAGAGDMNGQAASIGDDQEKGELEKGELEVDRASSGTVTGTGALPAAEAAEKPHSPPSPPSAPSALRSRLARLETKRGVLRCADACALEAELHATDDFGEQMRKMKSVLRRLGHLDDENVVQLKGRAAAELEACDELLASELILAGTFNDLSPAAAVALCAPLIAPDHEKVKRVTPPHADLAPGYMALQEAARTLAGVLNDAGFPTVEAEFVAKFEGGLLNVVFAWAKGAKFSELCDMCDLFEGSIIRCIRRISELLDEMQSAAKAIGNEELYRKFNEGAKLIRRDIVFAGSLYLEA</sequence>
<dbReference type="Pfam" id="PF13234">
    <property type="entry name" value="MTR4_beta-barrel"/>
    <property type="match status" value="1"/>
</dbReference>
<dbReference type="Proteomes" id="UP000037460">
    <property type="component" value="Unassembled WGS sequence"/>
</dbReference>
<dbReference type="PROSITE" id="PS51194">
    <property type="entry name" value="HELICASE_CTER"/>
    <property type="match status" value="1"/>
</dbReference>
<dbReference type="SMART" id="SM00490">
    <property type="entry name" value="HELICc"/>
    <property type="match status" value="1"/>
</dbReference>
<evidence type="ECO:0000256" key="1">
    <source>
        <dbReference type="ARBA" id="ARBA00004123"/>
    </source>
</evidence>
<evidence type="ECO:0000256" key="4">
    <source>
        <dbReference type="ARBA" id="ARBA00022806"/>
    </source>
</evidence>